<dbReference type="Pfam" id="PF21847">
    <property type="entry name" value="DUF6906"/>
    <property type="match status" value="1"/>
</dbReference>
<dbReference type="KEGG" id="vg:79586972"/>
<dbReference type="Proteomes" id="UP000223221">
    <property type="component" value="Segment"/>
</dbReference>
<evidence type="ECO:0000313" key="3">
    <source>
        <dbReference type="Proteomes" id="UP000223221"/>
    </source>
</evidence>
<protein>
    <recommendedName>
        <fullName evidence="1">DUF6906 domain-containing protein</fullName>
    </recommendedName>
</protein>
<dbReference type="RefSeq" id="YP_010739581.1">
    <property type="nucleotide sequence ID" value="NC_073042.1"/>
</dbReference>
<evidence type="ECO:0000259" key="1">
    <source>
        <dbReference type="Pfam" id="PF21847"/>
    </source>
</evidence>
<dbReference type="GeneID" id="79586972"/>
<reference evidence="2 3" key="1">
    <citation type="submission" date="2017-04" db="EMBL/GenBank/DDBJ databases">
        <title>Bacillus anthracis phage Complete Genome.</title>
        <authorList>
            <person name="Alkalay S."/>
            <person name="Coppenhagen-Glazer S."/>
            <person name="Hazan R."/>
        </authorList>
    </citation>
    <scope>NUCLEOTIDE SEQUENCE [LARGE SCALE GENOMIC DNA]</scope>
</reference>
<name>A0A288WGR3_9CAUD</name>
<sequence length="68" mass="7942">MKSLIKWTSLKGGVFVKNGKKLTKREKMHLKSYSLNPDNWLVFKKADGEMHLVHRYTNTKRTIPSLLV</sequence>
<dbReference type="EMBL" id="KY963371">
    <property type="protein sequence ID" value="ARW58560.1"/>
    <property type="molecule type" value="Genomic_DNA"/>
</dbReference>
<accession>A0A288WGR3</accession>
<proteinExistence type="predicted"/>
<dbReference type="InterPro" id="IPR054201">
    <property type="entry name" value="DUF6906"/>
</dbReference>
<evidence type="ECO:0000313" key="2">
    <source>
        <dbReference type="EMBL" id="ARW58560.1"/>
    </source>
</evidence>
<keyword evidence="3" id="KW-1185">Reference proteome</keyword>
<organism evidence="2 3">
    <name type="scientific">Bacillus phage Carmel_SA</name>
    <dbReference type="NCBI Taxonomy" id="1983578"/>
    <lineage>
        <taxon>Viruses</taxon>
        <taxon>Duplodnaviria</taxon>
        <taxon>Heunggongvirae</taxon>
        <taxon>Uroviricota</taxon>
        <taxon>Caudoviricetes</taxon>
        <taxon>Wbetavirus</taxon>
        <taxon>Wbetavirus carmel</taxon>
    </lineage>
</organism>
<feature type="domain" description="DUF6906" evidence="1">
    <location>
        <begin position="17"/>
        <end position="64"/>
    </location>
</feature>